<evidence type="ECO:0000313" key="11">
    <source>
        <dbReference type="EMBL" id="ACL40831.1"/>
    </source>
</evidence>
<dbReference type="EMBL" id="CP001341">
    <property type="protein sequence ID" value="ACL40831.1"/>
    <property type="molecule type" value="Genomic_DNA"/>
</dbReference>
<dbReference type="CDD" id="cd16917">
    <property type="entry name" value="HATPase_UhpB-NarQ-NarX-like"/>
    <property type="match status" value="1"/>
</dbReference>
<dbReference type="InterPro" id="IPR036890">
    <property type="entry name" value="HATPase_C_sf"/>
</dbReference>
<evidence type="ECO:0000256" key="8">
    <source>
        <dbReference type="ARBA" id="ARBA00023012"/>
    </source>
</evidence>
<evidence type="ECO:0000256" key="6">
    <source>
        <dbReference type="ARBA" id="ARBA00022777"/>
    </source>
</evidence>
<gene>
    <name evidence="11" type="ordered locus">Achl_2866</name>
</gene>
<dbReference type="OrthoDB" id="144293at2"/>
<keyword evidence="4" id="KW-0808">Transferase</keyword>
<dbReference type="KEGG" id="ach:Achl_2866"/>
<organism evidence="11 12">
    <name type="scientific">Pseudarthrobacter chlorophenolicus (strain ATCC 700700 / DSM 12829 / CIP 107037 / JCM 12360 / KCTC 9906 / NCIMB 13794 / A6)</name>
    <name type="common">Arthrobacter chlorophenolicus</name>
    <dbReference type="NCBI Taxonomy" id="452863"/>
    <lineage>
        <taxon>Bacteria</taxon>
        <taxon>Bacillati</taxon>
        <taxon>Actinomycetota</taxon>
        <taxon>Actinomycetes</taxon>
        <taxon>Micrococcales</taxon>
        <taxon>Micrococcaceae</taxon>
        <taxon>Pseudarthrobacter</taxon>
    </lineage>
</organism>
<feature type="transmembrane region" description="Helical" evidence="9">
    <location>
        <begin position="31"/>
        <end position="50"/>
    </location>
</feature>
<dbReference type="STRING" id="452863.Achl_2866"/>
<comment type="catalytic activity">
    <reaction evidence="1">
        <text>ATP + protein L-histidine = ADP + protein N-phospho-L-histidine.</text>
        <dbReference type="EC" id="2.7.13.3"/>
    </reaction>
</comment>
<evidence type="ECO:0000256" key="7">
    <source>
        <dbReference type="ARBA" id="ARBA00022840"/>
    </source>
</evidence>
<evidence type="ECO:0000256" key="2">
    <source>
        <dbReference type="ARBA" id="ARBA00012438"/>
    </source>
</evidence>
<dbReference type="PROSITE" id="PS50109">
    <property type="entry name" value="HIS_KIN"/>
    <property type="match status" value="1"/>
</dbReference>
<dbReference type="InterPro" id="IPR011712">
    <property type="entry name" value="Sig_transdc_His_kin_sub3_dim/P"/>
</dbReference>
<dbReference type="eggNOG" id="COG4585">
    <property type="taxonomic scope" value="Bacteria"/>
</dbReference>
<dbReference type="InterPro" id="IPR005467">
    <property type="entry name" value="His_kinase_dom"/>
</dbReference>
<dbReference type="Gene3D" id="3.30.565.10">
    <property type="entry name" value="Histidine kinase-like ATPase, C-terminal domain"/>
    <property type="match status" value="1"/>
</dbReference>
<keyword evidence="6 11" id="KW-0418">Kinase</keyword>
<name>B8HDW3_PSECP</name>
<dbReference type="EC" id="2.7.13.3" evidence="2"/>
<dbReference type="GO" id="GO:0016020">
    <property type="term" value="C:membrane"/>
    <property type="evidence" value="ECO:0007669"/>
    <property type="project" value="InterPro"/>
</dbReference>
<dbReference type="Pfam" id="PF02518">
    <property type="entry name" value="HATPase_c"/>
    <property type="match status" value="1"/>
</dbReference>
<keyword evidence="7" id="KW-0067">ATP-binding</keyword>
<proteinExistence type="predicted"/>
<feature type="domain" description="Histidine kinase" evidence="10">
    <location>
        <begin position="258"/>
        <end position="445"/>
    </location>
</feature>
<dbReference type="InterPro" id="IPR050482">
    <property type="entry name" value="Sensor_HK_TwoCompSys"/>
</dbReference>
<keyword evidence="8" id="KW-0902">Two-component regulatory system</keyword>
<dbReference type="GO" id="GO:0005524">
    <property type="term" value="F:ATP binding"/>
    <property type="evidence" value="ECO:0007669"/>
    <property type="project" value="UniProtKB-KW"/>
</dbReference>
<dbReference type="Gene3D" id="1.20.5.1930">
    <property type="match status" value="1"/>
</dbReference>
<dbReference type="GO" id="GO:0046983">
    <property type="term" value="F:protein dimerization activity"/>
    <property type="evidence" value="ECO:0007669"/>
    <property type="project" value="InterPro"/>
</dbReference>
<dbReference type="PANTHER" id="PTHR24421">
    <property type="entry name" value="NITRATE/NITRITE SENSOR PROTEIN NARX-RELATED"/>
    <property type="match status" value="1"/>
</dbReference>
<evidence type="ECO:0000256" key="5">
    <source>
        <dbReference type="ARBA" id="ARBA00022741"/>
    </source>
</evidence>
<evidence type="ECO:0000256" key="9">
    <source>
        <dbReference type="SAM" id="Phobius"/>
    </source>
</evidence>
<dbReference type="AlphaFoldDB" id="B8HDW3"/>
<dbReference type="SUPFAM" id="SSF55874">
    <property type="entry name" value="ATPase domain of HSP90 chaperone/DNA topoisomerase II/histidine kinase"/>
    <property type="match status" value="1"/>
</dbReference>
<dbReference type="Pfam" id="PF07730">
    <property type="entry name" value="HisKA_3"/>
    <property type="match status" value="1"/>
</dbReference>
<dbReference type="PANTHER" id="PTHR24421:SF10">
    <property type="entry name" value="NITRATE_NITRITE SENSOR PROTEIN NARQ"/>
    <property type="match status" value="1"/>
</dbReference>
<reference evidence="11" key="1">
    <citation type="submission" date="2009-01" db="EMBL/GenBank/DDBJ databases">
        <title>Complete sequence of chromosome of Arthrobacter chlorophenolicus A6.</title>
        <authorList>
            <consortium name="US DOE Joint Genome Institute"/>
            <person name="Lucas S."/>
            <person name="Copeland A."/>
            <person name="Lapidus A."/>
            <person name="Glavina del Rio T."/>
            <person name="Tice H."/>
            <person name="Bruce D."/>
            <person name="Goodwin L."/>
            <person name="Pitluck S."/>
            <person name="Goltsman E."/>
            <person name="Clum A."/>
            <person name="Larimer F."/>
            <person name="Land M."/>
            <person name="Hauser L."/>
            <person name="Kyrpides N."/>
            <person name="Mikhailova N."/>
            <person name="Jansson J."/>
            <person name="Richardson P."/>
        </authorList>
    </citation>
    <scope>NUCLEOTIDE SEQUENCE [LARGE SCALE GENOMIC DNA]</scope>
    <source>
        <strain evidence="11">A6</strain>
    </source>
</reference>
<evidence type="ECO:0000256" key="3">
    <source>
        <dbReference type="ARBA" id="ARBA00022553"/>
    </source>
</evidence>
<keyword evidence="5" id="KW-0547">Nucleotide-binding</keyword>
<dbReference type="InterPro" id="IPR003594">
    <property type="entry name" value="HATPase_dom"/>
</dbReference>
<keyword evidence="9" id="KW-0472">Membrane</keyword>
<dbReference type="GO" id="GO:0000155">
    <property type="term" value="F:phosphorelay sensor kinase activity"/>
    <property type="evidence" value="ECO:0007669"/>
    <property type="project" value="InterPro"/>
</dbReference>
<keyword evidence="3" id="KW-0597">Phosphoprotein</keyword>
<dbReference type="RefSeq" id="WP_015938027.1">
    <property type="nucleotide sequence ID" value="NC_011886.1"/>
</dbReference>
<evidence type="ECO:0000256" key="1">
    <source>
        <dbReference type="ARBA" id="ARBA00000085"/>
    </source>
</evidence>
<evidence type="ECO:0000256" key="4">
    <source>
        <dbReference type="ARBA" id="ARBA00022679"/>
    </source>
</evidence>
<dbReference type="SMART" id="SM00387">
    <property type="entry name" value="HATPase_c"/>
    <property type="match status" value="1"/>
</dbReference>
<accession>B8HDW3</accession>
<dbReference type="HOGENOM" id="CLU_044453_0_0_11"/>
<protein>
    <recommendedName>
        <fullName evidence="2">histidine kinase</fullName>
        <ecNumber evidence="2">2.7.13.3</ecNumber>
    </recommendedName>
</protein>
<dbReference type="Proteomes" id="UP000002505">
    <property type="component" value="Chromosome"/>
</dbReference>
<keyword evidence="9" id="KW-1133">Transmembrane helix</keyword>
<evidence type="ECO:0000313" key="12">
    <source>
        <dbReference type="Proteomes" id="UP000002505"/>
    </source>
</evidence>
<evidence type="ECO:0000259" key="10">
    <source>
        <dbReference type="PROSITE" id="PS50109"/>
    </source>
</evidence>
<sequence>MKDLRRRTRGNSGAAPEAVQRREVRMAVARFLAAGFAALVLVATPVTFWIRDAAEQHALVNAREFTQRLADNVVGPLITPQLLAQDPAALEELDQRVAPWLANGGVTRIKVWDAKGKVVYSDVPSLIGEDFEQEEWAHLLLAGGPATATVESQTAEENEFEASSGELVEVYVRSAAKDGAPMIFETYSSGAAVRAEQQAVLLSMIPPVLLSLAVLQLVLLIPAVRLAKRIQFHQAQRNALLHCAIEASDQERRQIASELHDDVIQNLSGLAYALESEERRGQPGQQQVFADARTMLQRDIKALRAMTSELYPPDLEELGLKASIMRLEAPLVERGIAFTASIPEQVTLDRDRAVLAYRVAREALVNATKHSGASAVDIQIRQSGELTQITVSDDGQGFNPRTAHREGHFGLRILKDTVHQAGGTLHIRSAPGQGTFVTATFRAATPAVRWAGRYPSKGRGNHAMEPETI</sequence>
<keyword evidence="9" id="KW-0812">Transmembrane</keyword>
<keyword evidence="12" id="KW-1185">Reference proteome</keyword>